<evidence type="ECO:0000313" key="7">
    <source>
        <dbReference type="EMBL" id="OLF05135.1"/>
    </source>
</evidence>
<evidence type="ECO:0000256" key="5">
    <source>
        <dbReference type="ARBA" id="ARBA00023002"/>
    </source>
</evidence>
<comment type="caution">
    <text evidence="7">The sequence shown here is derived from an EMBL/GenBank/DDBJ whole genome shotgun (WGS) entry which is preliminary data.</text>
</comment>
<dbReference type="InterPro" id="IPR016166">
    <property type="entry name" value="FAD-bd_PCMH"/>
</dbReference>
<proteinExistence type="inferred from homology"/>
<evidence type="ECO:0000256" key="1">
    <source>
        <dbReference type="ARBA" id="ARBA00001974"/>
    </source>
</evidence>
<feature type="domain" description="FAD-binding PCMH-type" evidence="6">
    <location>
        <begin position="1"/>
        <end position="164"/>
    </location>
</feature>
<dbReference type="PROSITE" id="PS50007">
    <property type="entry name" value="PIPLC_X_DOMAIN"/>
    <property type="match status" value="1"/>
</dbReference>
<evidence type="ECO:0000256" key="3">
    <source>
        <dbReference type="ARBA" id="ARBA00022630"/>
    </source>
</evidence>
<dbReference type="PANTHER" id="PTHR42973:SF39">
    <property type="entry name" value="FAD-BINDING PCMH-TYPE DOMAIN-CONTAINING PROTEIN"/>
    <property type="match status" value="1"/>
</dbReference>
<evidence type="ECO:0000259" key="6">
    <source>
        <dbReference type="PROSITE" id="PS51387"/>
    </source>
</evidence>
<comment type="similarity">
    <text evidence="2">Belongs to the oxygen-dependent FAD-linked oxidoreductase family.</text>
</comment>
<keyword evidence="3" id="KW-0285">Flavoprotein</keyword>
<dbReference type="AlphaFoldDB" id="A0A7Z0WEQ8"/>
<dbReference type="EMBL" id="MSIF01000033">
    <property type="protein sequence ID" value="OLF05135.1"/>
    <property type="molecule type" value="Genomic_DNA"/>
</dbReference>
<dbReference type="InterPro" id="IPR016169">
    <property type="entry name" value="FAD-bd_PCMH_sub2"/>
</dbReference>
<comment type="cofactor">
    <cofactor evidence="1">
        <name>FAD</name>
        <dbReference type="ChEBI" id="CHEBI:57692"/>
    </cofactor>
</comment>
<dbReference type="Pfam" id="PF01565">
    <property type="entry name" value="FAD_binding_4"/>
    <property type="match status" value="1"/>
</dbReference>
<accession>A0A7Z0WEQ8</accession>
<evidence type="ECO:0000256" key="2">
    <source>
        <dbReference type="ARBA" id="ARBA00005466"/>
    </source>
</evidence>
<dbReference type="GO" id="GO:0016491">
    <property type="term" value="F:oxidoreductase activity"/>
    <property type="evidence" value="ECO:0007669"/>
    <property type="project" value="UniProtKB-KW"/>
</dbReference>
<dbReference type="InterPro" id="IPR050416">
    <property type="entry name" value="FAD-linked_Oxidoreductase"/>
</dbReference>
<name>A0A7Z0WEQ8_9PSEU</name>
<evidence type="ECO:0000256" key="4">
    <source>
        <dbReference type="ARBA" id="ARBA00022827"/>
    </source>
</evidence>
<dbReference type="PROSITE" id="PS51387">
    <property type="entry name" value="FAD_PCMH"/>
    <property type="match status" value="1"/>
</dbReference>
<dbReference type="OrthoDB" id="5169292at2"/>
<dbReference type="RefSeq" id="WP_075137892.1">
    <property type="nucleotide sequence ID" value="NZ_MSIF01000033.1"/>
</dbReference>
<dbReference type="SUPFAM" id="SSF56176">
    <property type="entry name" value="FAD-binding/transporter-associated domain-like"/>
    <property type="match status" value="1"/>
</dbReference>
<dbReference type="Proteomes" id="UP000185696">
    <property type="component" value="Unassembled WGS sequence"/>
</dbReference>
<sequence length="386" mass="40598">MIIDATTTAQVRTAIHTANEQNLPLAVYATGHGGEMPDPERTVVVTTSAMSTVIVDPRRRIARVGPGARWSEVIEAAAPFGLAPLAGTNATVGVIGYTLGGGMGWLSRAFGYAADSVVRAEVVTADGQTRTVSADQDPDLFWAIRGGGANFGVVTSLEFRLHPVPSVYAGSATFPLERAGDLLTWYRDNATALPDELTANLVLTPDSVAVRGMYAGGAVDARRALAPLLGAAGTPVTDTWRSMSYTESVTVGGTAPRNFTLLADLPDPVITGAVDAVGEGADAVEIRLWSGAIARPDAHHGPAGHRDVPFSAAVVGSPEIAEPITFHGTGGSFLNWLPDPTRTHTAYTTRNYARLRDLKHRYDPNNLFGLAKNIPPAVRETARLGA</sequence>
<dbReference type="GO" id="GO:0071949">
    <property type="term" value="F:FAD binding"/>
    <property type="evidence" value="ECO:0007669"/>
    <property type="project" value="InterPro"/>
</dbReference>
<dbReference type="Gene3D" id="3.40.462.20">
    <property type="match status" value="1"/>
</dbReference>
<dbReference type="InterPro" id="IPR012951">
    <property type="entry name" value="BBE"/>
</dbReference>
<dbReference type="InterPro" id="IPR036318">
    <property type="entry name" value="FAD-bd_PCMH-like_sf"/>
</dbReference>
<keyword evidence="5" id="KW-0560">Oxidoreductase</keyword>
<dbReference type="PANTHER" id="PTHR42973">
    <property type="entry name" value="BINDING OXIDOREDUCTASE, PUTATIVE (AFU_ORTHOLOGUE AFUA_1G17690)-RELATED"/>
    <property type="match status" value="1"/>
</dbReference>
<dbReference type="Pfam" id="PF08031">
    <property type="entry name" value="BBE"/>
    <property type="match status" value="1"/>
</dbReference>
<keyword evidence="8" id="KW-1185">Reference proteome</keyword>
<protein>
    <recommendedName>
        <fullName evidence="6">FAD-binding PCMH-type domain-containing protein</fullName>
    </recommendedName>
</protein>
<dbReference type="InterPro" id="IPR006094">
    <property type="entry name" value="Oxid_FAD_bind_N"/>
</dbReference>
<reference evidence="7 8" key="1">
    <citation type="submission" date="2016-12" db="EMBL/GenBank/DDBJ databases">
        <title>The draft genome sequence of Actinophytocola xinjiangensis.</title>
        <authorList>
            <person name="Wang W."/>
            <person name="Yuan L."/>
        </authorList>
    </citation>
    <scope>NUCLEOTIDE SEQUENCE [LARGE SCALE GENOMIC DNA]</scope>
    <source>
        <strain evidence="7 8">CGMCC 4.4663</strain>
    </source>
</reference>
<dbReference type="Gene3D" id="3.30.465.10">
    <property type="match status" value="1"/>
</dbReference>
<evidence type="ECO:0000313" key="8">
    <source>
        <dbReference type="Proteomes" id="UP000185696"/>
    </source>
</evidence>
<organism evidence="7 8">
    <name type="scientific">Actinophytocola xinjiangensis</name>
    <dbReference type="NCBI Taxonomy" id="485602"/>
    <lineage>
        <taxon>Bacteria</taxon>
        <taxon>Bacillati</taxon>
        <taxon>Actinomycetota</taxon>
        <taxon>Actinomycetes</taxon>
        <taxon>Pseudonocardiales</taxon>
        <taxon>Pseudonocardiaceae</taxon>
    </lineage>
</organism>
<gene>
    <name evidence="7" type="ORF">BLA60_37795</name>
</gene>
<keyword evidence="4" id="KW-0274">FAD</keyword>